<comment type="caution">
    <text evidence="2">The sequence shown here is derived from an EMBL/GenBank/DDBJ whole genome shotgun (WGS) entry which is preliminary data.</text>
</comment>
<organism evidence="2 3">
    <name type="scientific">Trichoderma harzianum</name>
    <name type="common">Hypocrea lixii</name>
    <dbReference type="NCBI Taxonomy" id="5544"/>
    <lineage>
        <taxon>Eukaryota</taxon>
        <taxon>Fungi</taxon>
        <taxon>Dikarya</taxon>
        <taxon>Ascomycota</taxon>
        <taxon>Pezizomycotina</taxon>
        <taxon>Sordariomycetes</taxon>
        <taxon>Hypocreomycetidae</taxon>
        <taxon>Hypocreales</taxon>
        <taxon>Hypocreaceae</taxon>
        <taxon>Trichoderma</taxon>
    </lineage>
</organism>
<dbReference type="OrthoDB" id="4928184at2759"/>
<evidence type="ECO:0000313" key="3">
    <source>
        <dbReference type="Proteomes" id="UP000034112"/>
    </source>
</evidence>
<evidence type="ECO:0000313" key="2">
    <source>
        <dbReference type="EMBL" id="KKP05503.1"/>
    </source>
</evidence>
<feature type="compositionally biased region" description="Polar residues" evidence="1">
    <location>
        <begin position="151"/>
        <end position="160"/>
    </location>
</feature>
<reference evidence="3" key="1">
    <citation type="journal article" date="2015" name="Genome Announc.">
        <title>Draft whole-genome sequence of the biocontrol agent Trichoderma harzianum T6776.</title>
        <authorList>
            <person name="Baroncelli R."/>
            <person name="Piaggeschi G."/>
            <person name="Fiorini L."/>
            <person name="Bertolini E."/>
            <person name="Zapparata A."/>
            <person name="Pe M.E."/>
            <person name="Sarrocco S."/>
            <person name="Vannacci G."/>
        </authorList>
    </citation>
    <scope>NUCLEOTIDE SEQUENCE [LARGE SCALE GENOMIC DNA]</scope>
    <source>
        <strain evidence="3">T6776</strain>
    </source>
</reference>
<dbReference type="EMBL" id="JOKZ01000047">
    <property type="protein sequence ID" value="KKP05503.1"/>
    <property type="molecule type" value="Genomic_DNA"/>
</dbReference>
<feature type="compositionally biased region" description="Basic and acidic residues" evidence="1">
    <location>
        <begin position="195"/>
        <end position="208"/>
    </location>
</feature>
<sequence>MPPTAKTVREEVEEEEPSYPPFMFTTSEEKTLYKRMKDAYMANYKTWDDEACEVWPHLVEHASLAPSTIGKITNHWITRNMTSTKVTWAHYVALRIIYKGLLFKSKKTMRLIRLKYPRANFSSYAYNEDYTRLFKAEAEATKPPKTEQEKNSSTAPTSQDEASDPSLGKRKRTLPENTGGKGNAEHKNAPKPLRQKQDKPYTARHEAPDPPAAPNNELPDILEIPANSSSRKMGHEDMDRDRFMEALETHARIVTENTRAVERNTKAVERNSELFARLTEQLLTPAARDDDEWAFMRNPKS</sequence>
<feature type="compositionally biased region" description="Basic and acidic residues" evidence="1">
    <location>
        <begin position="140"/>
        <end position="150"/>
    </location>
</feature>
<feature type="region of interest" description="Disordered" evidence="1">
    <location>
        <begin position="140"/>
        <end position="237"/>
    </location>
</feature>
<name>A0A0F9Y045_TRIHA</name>
<dbReference type="AlphaFoldDB" id="A0A0F9Y045"/>
<proteinExistence type="predicted"/>
<protein>
    <submittedName>
        <fullName evidence="2">Uncharacterized protein</fullName>
    </submittedName>
</protein>
<gene>
    <name evidence="2" type="ORF">THAR02_02395</name>
</gene>
<dbReference type="OMA" id="PYIVEHA"/>
<accession>A0A0F9Y045</accession>
<evidence type="ECO:0000256" key="1">
    <source>
        <dbReference type="SAM" id="MobiDB-lite"/>
    </source>
</evidence>
<dbReference type="Proteomes" id="UP000034112">
    <property type="component" value="Unassembled WGS sequence"/>
</dbReference>